<evidence type="ECO:0000256" key="7">
    <source>
        <dbReference type="ARBA" id="ARBA00022927"/>
    </source>
</evidence>
<keyword evidence="9" id="KW-0472">Membrane</keyword>
<dbReference type="GO" id="GO:0015627">
    <property type="term" value="C:type II protein secretion system complex"/>
    <property type="evidence" value="ECO:0007669"/>
    <property type="project" value="InterPro"/>
</dbReference>
<keyword evidence="7" id="KW-0653">Protein transport</keyword>
<keyword evidence="4" id="KW-1003">Cell membrane</keyword>
<accession>A0A085R7C4</accession>
<dbReference type="NCBIfam" id="TIGR01713">
    <property type="entry name" value="typeII_sec_gspC"/>
    <property type="match status" value="1"/>
</dbReference>
<dbReference type="KEGG" id="vcq:EN18_16670"/>
<dbReference type="EMBL" id="QZRB01000011">
    <property type="protein sequence ID" value="MVD23723.1"/>
    <property type="molecule type" value="Genomic_DNA"/>
</dbReference>
<keyword evidence="5" id="KW-0997">Cell inner membrane</keyword>
<comment type="similarity">
    <text evidence="2">Belongs to the GSP C family.</text>
</comment>
<evidence type="ECO:0000256" key="8">
    <source>
        <dbReference type="ARBA" id="ARBA00022989"/>
    </source>
</evidence>
<evidence type="ECO:0000313" key="13">
    <source>
        <dbReference type="EMBL" id="MBS7672480.1"/>
    </source>
</evidence>
<feature type="domain" description="Type II secretion system protein GspC N-terminal" evidence="10">
    <location>
        <begin position="33"/>
        <end position="173"/>
    </location>
</feature>
<dbReference type="Proteomes" id="UP000041770">
    <property type="component" value="Unassembled WGS sequence"/>
</dbReference>
<dbReference type="OMA" id="IARGMFW"/>
<dbReference type="Gene3D" id="2.30.42.10">
    <property type="match status" value="1"/>
</dbReference>
<evidence type="ECO:0000313" key="16">
    <source>
        <dbReference type="Proteomes" id="UP000044806"/>
    </source>
</evidence>
<dbReference type="EMBL" id="CWOW01000007">
    <property type="protein sequence ID" value="CSA44310.1"/>
    <property type="molecule type" value="Genomic_DNA"/>
</dbReference>
<evidence type="ECO:0000256" key="9">
    <source>
        <dbReference type="ARBA" id="ARBA00023136"/>
    </source>
</evidence>
<dbReference type="AlphaFoldDB" id="A0A085R7C4"/>
<dbReference type="Gene3D" id="2.30.30.830">
    <property type="match status" value="1"/>
</dbReference>
<reference evidence="15 16" key="1">
    <citation type="submission" date="2015-07" db="EMBL/GenBank/DDBJ databases">
        <authorList>
            <consortium name="Pathogen Informatics"/>
        </authorList>
    </citation>
    <scope>NUCLEOTIDE SEQUENCE [LARGE SCALE GENOMIC DNA]</scope>
    <source>
        <strain evidence="12 15">A316</strain>
        <strain evidence="11 16">A51</strain>
    </source>
</reference>
<comment type="subcellular location">
    <subcellularLocation>
        <location evidence="1">Cell inner membrane</location>
    </subcellularLocation>
</comment>
<evidence type="ECO:0000256" key="2">
    <source>
        <dbReference type="ARBA" id="ARBA00007986"/>
    </source>
</evidence>
<dbReference type="EMBL" id="JAHBND010000110">
    <property type="protein sequence ID" value="MBS7672480.1"/>
    <property type="molecule type" value="Genomic_DNA"/>
</dbReference>
<organism evidence="14 17">
    <name type="scientific">Vibrio cholerae</name>
    <dbReference type="NCBI Taxonomy" id="666"/>
    <lineage>
        <taxon>Bacteria</taxon>
        <taxon>Pseudomonadati</taxon>
        <taxon>Pseudomonadota</taxon>
        <taxon>Gammaproteobacteria</taxon>
        <taxon>Vibrionales</taxon>
        <taxon>Vibrionaceae</taxon>
        <taxon>Vibrio</taxon>
    </lineage>
</organism>
<evidence type="ECO:0000256" key="1">
    <source>
        <dbReference type="ARBA" id="ARBA00004533"/>
    </source>
</evidence>
<evidence type="ECO:0000256" key="3">
    <source>
        <dbReference type="ARBA" id="ARBA00022448"/>
    </source>
</evidence>
<reference evidence="14 17" key="2">
    <citation type="submission" date="2018-09" db="EMBL/GenBank/DDBJ databases">
        <title>Genomic epidemiology reveals two lineages of Vibrio cholerae that can cause global cholera epidemics despite absence of cholera toxin gene.</title>
        <authorList>
            <person name="Wang H."/>
            <person name="Zen W."/>
            <person name="Yu H."/>
            <person name="Zhang W."/>
            <person name="Pan J."/>
            <person name="Yang C."/>
            <person name="Cui Y."/>
        </authorList>
    </citation>
    <scope>NUCLEOTIDE SEQUENCE [LARGE SCALE GENOMIC DNA]</scope>
    <source>
        <strain evidence="14 17">00-1_S85</strain>
    </source>
</reference>
<dbReference type="InterPro" id="IPR024961">
    <property type="entry name" value="T2SS_GspC_N"/>
</dbReference>
<dbReference type="Proteomes" id="UP000044806">
    <property type="component" value="Unassembled WGS sequence"/>
</dbReference>
<keyword evidence="8" id="KW-1133">Transmembrane helix</keyword>
<dbReference type="InterPro" id="IPR001639">
    <property type="entry name" value="T2SS_protein-GspC"/>
</dbReference>
<keyword evidence="3" id="KW-0813">Transport</keyword>
<reference evidence="13" key="3">
    <citation type="submission" date="2021-05" db="EMBL/GenBank/DDBJ databases">
        <authorList>
            <person name="Stine C."/>
        </authorList>
    </citation>
    <scope>NUCLEOTIDE SEQUENCE</scope>
    <source>
        <strain evidence="13">TDS0091212</strain>
    </source>
</reference>
<sequence>MEFKQLPPLAAWPRLLSQNTLRWQKPISEGLTLLLLVASAWTLGKMVWVVSAEQTPVPTWSPTLSGLKAERQPLDISVLQKGELFGVFTEPKEAPVVEQPVVVDAPKTRLSLVLSGVVASNDAQKSLAVIANRGVQATYGINEVIEGTQAKLKAVMPDRVIISNSGRDETLMLEGLDYTAPATASVSNPPRPRPNQPNAVPQFEDKVDAIREAIARNPQEIFQYVRLSQVKRDDKVLGYRVSPGKDPVLFESIGLQDGDMAVALNGLDLTDPNVMNTLFQSMNEMTEMSLTVERDGQQHDVYIQF</sequence>
<dbReference type="GO" id="GO:0015628">
    <property type="term" value="P:protein secretion by the type II secretion system"/>
    <property type="evidence" value="ECO:0007669"/>
    <property type="project" value="InterPro"/>
</dbReference>
<evidence type="ECO:0000313" key="12">
    <source>
        <dbReference type="EMBL" id="CSB95904.1"/>
    </source>
</evidence>
<dbReference type="Proteomes" id="UP000471242">
    <property type="component" value="Unassembled WGS sequence"/>
</dbReference>
<reference evidence="13" key="4">
    <citation type="submission" date="2023-08" db="EMBL/GenBank/DDBJ databases">
        <title>Vibrio cholerae Outbreaks in Tanzania Exemplify Founder Flush: Simultaneous Increases in Population Size and Genetic Diversity.</title>
        <authorList>
            <person name="Debes A.K."/>
            <person name="Mohammed A."/>
            <person name="Maseke I."/>
            <person name="Almeida M."/>
            <person name="Li S."/>
            <person name="Matimba H."/>
            <person name="Joachim A."/>
            <person name="Mizinduko M."/>
            <person name="Nyanga S."/>
            <person name="Kelly M."/>
            <person name="Kachwamba Y."/>
            <person name="Schaffer A.M."/>
            <person name="Nyanga A.S."/>
            <person name="Mghamba J."/>
            <person name="Mosha F.S."/>
            <person name="Sack D.A."/>
            <person name="Stine O.C."/>
        </authorList>
    </citation>
    <scope>NUCLEOTIDE SEQUENCE</scope>
    <source>
        <strain evidence="13">TDS0091212</strain>
    </source>
</reference>
<dbReference type="GO" id="GO:0005886">
    <property type="term" value="C:plasma membrane"/>
    <property type="evidence" value="ECO:0007669"/>
    <property type="project" value="UniProtKB-SubCell"/>
</dbReference>
<dbReference type="Pfam" id="PF11356">
    <property type="entry name" value="T2SSC"/>
    <property type="match status" value="1"/>
</dbReference>
<gene>
    <name evidence="14" type="primary">gspC</name>
    <name evidence="11" type="synonym">epsC</name>
    <name evidence="14" type="ORF">D6U24_10170</name>
    <name evidence="11" type="ORF">ERS013165_01579</name>
    <name evidence="12" type="ORF">ERS013200_00163</name>
    <name evidence="13" type="ORF">KIN13_03320</name>
</gene>
<evidence type="ECO:0000313" key="17">
    <source>
        <dbReference type="Proteomes" id="UP000471242"/>
    </source>
</evidence>
<dbReference type="SUPFAM" id="SSF50156">
    <property type="entry name" value="PDZ domain-like"/>
    <property type="match status" value="1"/>
</dbReference>
<dbReference type="InterPro" id="IPR036034">
    <property type="entry name" value="PDZ_sf"/>
</dbReference>
<evidence type="ECO:0000313" key="15">
    <source>
        <dbReference type="Proteomes" id="UP000041770"/>
    </source>
</evidence>
<dbReference type="Proteomes" id="UP001196338">
    <property type="component" value="Unassembled WGS sequence"/>
</dbReference>
<evidence type="ECO:0000313" key="14">
    <source>
        <dbReference type="EMBL" id="MVD23723.1"/>
    </source>
</evidence>
<proteinExistence type="inferred from homology"/>
<evidence type="ECO:0000259" key="10">
    <source>
        <dbReference type="Pfam" id="PF11356"/>
    </source>
</evidence>
<evidence type="ECO:0000313" key="11">
    <source>
        <dbReference type="EMBL" id="CSA44310.1"/>
    </source>
</evidence>
<dbReference type="RefSeq" id="WP_000394676.1">
    <property type="nucleotide sequence ID" value="NZ_AP018677.1"/>
</dbReference>
<dbReference type="PRINTS" id="PR00810">
    <property type="entry name" value="BCTERIALGSPC"/>
</dbReference>
<evidence type="ECO:0000256" key="6">
    <source>
        <dbReference type="ARBA" id="ARBA00022692"/>
    </source>
</evidence>
<dbReference type="EMBL" id="CWQY01000001">
    <property type="protein sequence ID" value="CSB95904.1"/>
    <property type="molecule type" value="Genomic_DNA"/>
</dbReference>
<evidence type="ECO:0000256" key="5">
    <source>
        <dbReference type="ARBA" id="ARBA00022519"/>
    </source>
</evidence>
<protein>
    <submittedName>
        <fullName evidence="11">General secretion pathway protein C</fullName>
    </submittedName>
    <submittedName>
        <fullName evidence="14">Type II secretion system protein GspC</fullName>
    </submittedName>
</protein>
<name>A0A085R7C4_VIBCL</name>
<keyword evidence="6" id="KW-0812">Transmembrane</keyword>
<evidence type="ECO:0000256" key="4">
    <source>
        <dbReference type="ARBA" id="ARBA00022475"/>
    </source>
</evidence>
<dbReference type="FunFam" id="2.30.42.10:FF:000276">
    <property type="entry name" value="General secretion pathway protein C"/>
    <property type="match status" value="1"/>
</dbReference>
<dbReference type="SMR" id="A0A085R7C4"/>
<dbReference type="PROSITE" id="PS01141">
    <property type="entry name" value="T2SP_C"/>
    <property type="match status" value="1"/>
</dbReference>